<evidence type="ECO:0000313" key="3">
    <source>
        <dbReference type="EMBL" id="MDN5212462.1"/>
    </source>
</evidence>
<sequence length="400" mass="45693">MKATKPVSFEDTSVAFSSKSNYRLFKMYLLFGGMHFNKLVKIANNLISFFFKINFPVKPLIKYTVFEHFCGGETILESEKTIRELAKFNIGAILDYSVEGEKTEQGFDKTAEEIIRTINKSRDSDDIPFCVFKPTGVAPADLLTKIQSGAKLTEQECQSFQMVKTRVENICHEAHRCNTRILIDGEESWMQDTIDELAYEMMVKFNREKVVVYNTFQMYRTDMLDNLKSAFSMVIDRGSLLGAKLVRGAYMEKERDRAAEMGYVSPIQPDKASSDRDFNLALKFCVDNYDAIGLCSGTHNEYSNLYLTQLMEEKKIDPADPIIFFAQLYGMSDNISFNLSKSGYNVVKYVPYGPVQAVLPYLFRRSQENSSVAGQSSREFAYIKREIKRRLGMSRSTQPG</sequence>
<evidence type="ECO:0000313" key="4">
    <source>
        <dbReference type="Proteomes" id="UP001172083"/>
    </source>
</evidence>
<comment type="caution">
    <text evidence="3">The sequence shown here is derived from an EMBL/GenBank/DDBJ whole genome shotgun (WGS) entry which is preliminary data.</text>
</comment>
<dbReference type="Proteomes" id="UP001172083">
    <property type="component" value="Unassembled WGS sequence"/>
</dbReference>
<dbReference type="RefSeq" id="WP_346757779.1">
    <property type="nucleotide sequence ID" value="NZ_JAUJEB010000001.1"/>
</dbReference>
<dbReference type="InterPro" id="IPR002872">
    <property type="entry name" value="Proline_DH_dom"/>
</dbReference>
<accession>A0ABT8L5Z6</accession>
<dbReference type="Pfam" id="PF01619">
    <property type="entry name" value="Pro_dh"/>
    <property type="match status" value="1"/>
</dbReference>
<keyword evidence="1" id="KW-0560">Oxidoreductase</keyword>
<dbReference type="SUPFAM" id="SSF51730">
    <property type="entry name" value="FAD-linked oxidoreductase"/>
    <property type="match status" value="1"/>
</dbReference>
<name>A0ABT8L5Z6_9BACT</name>
<dbReference type="PANTHER" id="PTHR13914">
    <property type="entry name" value="PROLINE OXIDASE"/>
    <property type="match status" value="1"/>
</dbReference>
<keyword evidence="4" id="KW-1185">Reference proteome</keyword>
<protein>
    <submittedName>
        <fullName evidence="3">Proline dehydrogenase family protein</fullName>
    </submittedName>
</protein>
<dbReference type="EMBL" id="JAUJEB010000001">
    <property type="protein sequence ID" value="MDN5212462.1"/>
    <property type="molecule type" value="Genomic_DNA"/>
</dbReference>
<evidence type="ECO:0000256" key="1">
    <source>
        <dbReference type="ARBA" id="ARBA00023002"/>
    </source>
</evidence>
<dbReference type="PANTHER" id="PTHR13914:SF0">
    <property type="entry name" value="PROLINE DEHYDROGENASE 1, MITOCHONDRIAL"/>
    <property type="match status" value="1"/>
</dbReference>
<gene>
    <name evidence="3" type="ORF">QQ020_10415</name>
</gene>
<dbReference type="InterPro" id="IPR029041">
    <property type="entry name" value="FAD-linked_oxidoreductase-like"/>
</dbReference>
<feature type="domain" description="Proline dehydrogenase" evidence="2">
    <location>
        <begin position="79"/>
        <end position="377"/>
    </location>
</feature>
<organism evidence="3 4">
    <name type="scientific">Agaribacillus aureus</name>
    <dbReference type="NCBI Taxonomy" id="3051825"/>
    <lineage>
        <taxon>Bacteria</taxon>
        <taxon>Pseudomonadati</taxon>
        <taxon>Bacteroidota</taxon>
        <taxon>Cytophagia</taxon>
        <taxon>Cytophagales</taxon>
        <taxon>Splendidivirgaceae</taxon>
        <taxon>Agaribacillus</taxon>
    </lineage>
</organism>
<dbReference type="InterPro" id="IPR015659">
    <property type="entry name" value="Proline_oxidase"/>
</dbReference>
<dbReference type="Gene3D" id="3.20.20.220">
    <property type="match status" value="1"/>
</dbReference>
<evidence type="ECO:0000259" key="2">
    <source>
        <dbReference type="Pfam" id="PF01619"/>
    </source>
</evidence>
<reference evidence="3" key="1">
    <citation type="submission" date="2023-06" db="EMBL/GenBank/DDBJ databases">
        <title>Genomic of Agaribacillus aureum.</title>
        <authorList>
            <person name="Wang G."/>
        </authorList>
    </citation>
    <scope>NUCLEOTIDE SEQUENCE</scope>
    <source>
        <strain evidence="3">BMA12</strain>
    </source>
</reference>
<proteinExistence type="predicted"/>